<evidence type="ECO:0000313" key="11">
    <source>
        <dbReference type="EMBL" id="MEQ2520107.1"/>
    </source>
</evidence>
<comment type="pathway">
    <text evidence="1">Lipid metabolism; bile acid biosynthesis.</text>
</comment>
<evidence type="ECO:0000256" key="9">
    <source>
        <dbReference type="ARBA" id="ARBA00048897"/>
    </source>
</evidence>
<sequence>MCTSISFPAHALFGRTLDLETSFGEQVVVTPRNYAFHFHHRPSVSNHFAMIGMASVVNQVPLYAEAANEKGLYMAGLNFPGNAFYFEQTDPGRENLAPYELIPLVLGTCATLAQARRLLENVHLTAEPFAPGYPAAPLHWHIADATGSLVAEPMDDGLHLYENPADVLTNNPPFPFQLMNLNNYQTLSPNPPENHFAPALDLRTYGQGMGAIGLPGDTSPMSRFVRAAFLRGNAVMDMDDPVRIEQFFHVLGGVSMVRGSVITPEGKNDETRYACCIDGACGVYYYKTYENSRINAVSLFEEDLDGEQPQLFPLVRGPQIHFVNKPRGSDTL</sequence>
<accession>A0ABV1GE46</accession>
<dbReference type="InterPro" id="IPR029055">
    <property type="entry name" value="Ntn_hydrolases_N"/>
</dbReference>
<dbReference type="GO" id="GO:0045302">
    <property type="term" value="F:choloylglycine hydrolase activity"/>
    <property type="evidence" value="ECO:0007669"/>
    <property type="project" value="UniProtKB-EC"/>
</dbReference>
<evidence type="ECO:0000256" key="4">
    <source>
        <dbReference type="ARBA" id="ARBA00023098"/>
    </source>
</evidence>
<evidence type="ECO:0000256" key="8">
    <source>
        <dbReference type="ARBA" id="ARBA00047285"/>
    </source>
</evidence>
<dbReference type="Gene3D" id="3.60.60.10">
    <property type="entry name" value="Penicillin V Acylase, Chain A"/>
    <property type="match status" value="1"/>
</dbReference>
<dbReference type="SUPFAM" id="SSF56235">
    <property type="entry name" value="N-terminal nucleophile aminohydrolases (Ntn hydrolases)"/>
    <property type="match status" value="1"/>
</dbReference>
<reference evidence="11 12" key="1">
    <citation type="submission" date="2024-03" db="EMBL/GenBank/DDBJ databases">
        <title>Human intestinal bacterial collection.</title>
        <authorList>
            <person name="Pauvert C."/>
            <person name="Hitch T.C.A."/>
            <person name="Clavel T."/>
        </authorList>
    </citation>
    <scope>NUCLEOTIDE SEQUENCE [LARGE SCALE GENOMIC DNA]</scope>
    <source>
        <strain evidence="11 12">CLA-JM-H11</strain>
    </source>
</reference>
<feature type="domain" description="Choloylglycine hydrolase/NAAA C-terminal" evidence="10">
    <location>
        <begin position="2"/>
        <end position="309"/>
    </location>
</feature>
<keyword evidence="3 11" id="KW-0378">Hydrolase</keyword>
<protein>
    <recommendedName>
        <fullName evidence="5">choloylglycine hydrolase</fullName>
        <ecNumber evidence="5">3.5.1.24</ecNumber>
    </recommendedName>
    <alternativeName>
        <fullName evidence="6">Bile salt hydrolase</fullName>
    </alternativeName>
    <alternativeName>
        <fullName evidence="7">Choloylglycine hydrolase</fullName>
    </alternativeName>
</protein>
<comment type="catalytic activity">
    <reaction evidence="9">
        <text>taurodeoxycholate + H2O = deoxycholate + taurine</text>
        <dbReference type="Rhea" id="RHEA:47556"/>
        <dbReference type="ChEBI" id="CHEBI:15377"/>
        <dbReference type="ChEBI" id="CHEBI:23614"/>
        <dbReference type="ChEBI" id="CHEBI:36261"/>
        <dbReference type="ChEBI" id="CHEBI:507393"/>
    </reaction>
    <physiologicalReaction direction="left-to-right" evidence="9">
        <dbReference type="Rhea" id="RHEA:47557"/>
    </physiologicalReaction>
</comment>
<evidence type="ECO:0000256" key="2">
    <source>
        <dbReference type="ARBA" id="ARBA00006625"/>
    </source>
</evidence>
<name>A0ABV1GE46_9FIRM</name>
<evidence type="ECO:0000256" key="6">
    <source>
        <dbReference type="ARBA" id="ARBA00044804"/>
    </source>
</evidence>
<organism evidence="11 12">
    <name type="scientific">Ruthenibacterium intestinale</name>
    <dbReference type="NCBI Taxonomy" id="3133163"/>
    <lineage>
        <taxon>Bacteria</taxon>
        <taxon>Bacillati</taxon>
        <taxon>Bacillota</taxon>
        <taxon>Clostridia</taxon>
        <taxon>Eubacteriales</taxon>
        <taxon>Oscillospiraceae</taxon>
        <taxon>Ruthenibacterium</taxon>
    </lineage>
</organism>
<dbReference type="InterPro" id="IPR052193">
    <property type="entry name" value="Peptidase_C59"/>
</dbReference>
<dbReference type="InterPro" id="IPR029132">
    <property type="entry name" value="CBAH/NAAA_C"/>
</dbReference>
<dbReference type="EMBL" id="JBBMFA010000081">
    <property type="protein sequence ID" value="MEQ2520107.1"/>
    <property type="molecule type" value="Genomic_DNA"/>
</dbReference>
<evidence type="ECO:0000256" key="3">
    <source>
        <dbReference type="ARBA" id="ARBA00022801"/>
    </source>
</evidence>
<dbReference type="NCBIfam" id="NF038245">
    <property type="entry name" value="bile_salt_hydro"/>
    <property type="match status" value="1"/>
</dbReference>
<comment type="similarity">
    <text evidence="2">Belongs to the peptidase C59 family.</text>
</comment>
<comment type="caution">
    <text evidence="11">The sequence shown here is derived from an EMBL/GenBank/DDBJ whole genome shotgun (WGS) entry which is preliminary data.</text>
</comment>
<dbReference type="Pfam" id="PF02275">
    <property type="entry name" value="CBAH"/>
    <property type="match status" value="1"/>
</dbReference>
<dbReference type="InterPro" id="IPR047711">
    <property type="entry name" value="CBAH"/>
</dbReference>
<evidence type="ECO:0000256" key="7">
    <source>
        <dbReference type="ARBA" id="ARBA00044806"/>
    </source>
</evidence>
<evidence type="ECO:0000259" key="10">
    <source>
        <dbReference type="Pfam" id="PF02275"/>
    </source>
</evidence>
<evidence type="ECO:0000256" key="1">
    <source>
        <dbReference type="ARBA" id="ARBA00004860"/>
    </source>
</evidence>
<dbReference type="PANTHER" id="PTHR35527:SF2">
    <property type="entry name" value="HYDROLASE"/>
    <property type="match status" value="1"/>
</dbReference>
<dbReference type="CDD" id="cd00542">
    <property type="entry name" value="Ntn_PVA"/>
    <property type="match status" value="1"/>
</dbReference>
<keyword evidence="12" id="KW-1185">Reference proteome</keyword>
<proteinExistence type="inferred from homology"/>
<dbReference type="PANTHER" id="PTHR35527">
    <property type="entry name" value="CHOLOYLGLYCINE HYDROLASE"/>
    <property type="match status" value="1"/>
</dbReference>
<dbReference type="Proteomes" id="UP001477672">
    <property type="component" value="Unassembled WGS sequence"/>
</dbReference>
<evidence type="ECO:0000313" key="12">
    <source>
        <dbReference type="Proteomes" id="UP001477672"/>
    </source>
</evidence>
<evidence type="ECO:0000256" key="5">
    <source>
        <dbReference type="ARBA" id="ARBA00044769"/>
    </source>
</evidence>
<dbReference type="RefSeq" id="WP_349215554.1">
    <property type="nucleotide sequence ID" value="NZ_JBBMFA010000081.1"/>
</dbReference>
<keyword evidence="4" id="KW-0443">Lipid metabolism</keyword>
<dbReference type="EC" id="3.5.1.24" evidence="5"/>
<comment type="catalytic activity">
    <reaction evidence="8">
        <text>cholate + taurine = taurocholate + H2O</text>
        <dbReference type="Rhea" id="RHEA:47108"/>
        <dbReference type="ChEBI" id="CHEBI:15377"/>
        <dbReference type="ChEBI" id="CHEBI:29747"/>
        <dbReference type="ChEBI" id="CHEBI:36257"/>
        <dbReference type="ChEBI" id="CHEBI:507393"/>
    </reaction>
    <physiologicalReaction direction="right-to-left" evidence="8">
        <dbReference type="Rhea" id="RHEA:47110"/>
    </physiologicalReaction>
</comment>
<gene>
    <name evidence="11" type="primary">bsh</name>
    <name evidence="11" type="ORF">WMO24_06655</name>
</gene>